<dbReference type="RefSeq" id="WP_011798589.1">
    <property type="nucleotide sequence ID" value="NC_008762.1"/>
</dbReference>
<dbReference type="PANTHER" id="PTHR39639">
    <property type="entry name" value="CHROMOSOME 16, WHOLE GENOME SHOTGUN SEQUENCE"/>
    <property type="match status" value="1"/>
</dbReference>
<protein>
    <recommendedName>
        <fullName evidence="1">GmrSD restriction endonucleases N-terminal domain-containing protein</fullName>
    </recommendedName>
</protein>
<feature type="domain" description="GmrSD restriction endonucleases N-terminal" evidence="1">
    <location>
        <begin position="53"/>
        <end position="192"/>
    </location>
</feature>
<sequence length="394" mass="45009">MTKETLPLPIDDPKVLADRLDEQIDAIRKVTDFEIREYPIEVLVDKFTKGLETDEAEVFIPDYQREFIWTARQQSRFIESLLMNLPVPYMFVADVPDGPRAGHLEIIDGSQRMRTLVNFLQNKLTLEQLQKVDLAIGLKLQDFSPPGQLRFKRKTVRVIELTRRADNEARREMFDRLNSGGTKLESMETRRGTLDGSFLRVIEACAKMPLFKILCPVSKALADRAEHVELVLRYFAYCDNYAGFTKRVDSFLTDYLKARNQADDRQAEEASVQEFETMLAFVQGQMPNGFRKSPTTNTVARIRFECLSVGTTLALREQPALVPINVNAWLESEEFIHHTRSDASNSRPKVVNRIHFVRDNLIGRPVQYDGDTAKVEASANLDAPPEAEQLSLLV</sequence>
<dbReference type="EMBL" id="CP000535">
    <property type="protein sequence ID" value="ABM40223.1"/>
    <property type="molecule type" value="Genomic_DNA"/>
</dbReference>
<name>A1VX45_POLNA</name>
<gene>
    <name evidence="2" type="ordered locus">Pnap_4975</name>
</gene>
<evidence type="ECO:0000259" key="1">
    <source>
        <dbReference type="Pfam" id="PF03235"/>
    </source>
</evidence>
<dbReference type="Proteomes" id="UP000000644">
    <property type="component" value="Plasmid pPNAP06"/>
</dbReference>
<dbReference type="AlphaFoldDB" id="A1VX45"/>
<dbReference type="OrthoDB" id="9798761at2"/>
<organism evidence="2 3">
    <name type="scientific">Polaromonas naphthalenivorans (strain CJ2)</name>
    <dbReference type="NCBI Taxonomy" id="365044"/>
    <lineage>
        <taxon>Bacteria</taxon>
        <taxon>Pseudomonadati</taxon>
        <taxon>Pseudomonadota</taxon>
        <taxon>Betaproteobacteria</taxon>
        <taxon>Burkholderiales</taxon>
        <taxon>Comamonadaceae</taxon>
        <taxon>Polaromonas</taxon>
    </lineage>
</organism>
<dbReference type="Pfam" id="PF03235">
    <property type="entry name" value="GmrSD_N"/>
    <property type="match status" value="1"/>
</dbReference>
<dbReference type="KEGG" id="pna:Pnap_4975"/>
<keyword evidence="2" id="KW-0614">Plasmid</keyword>
<reference evidence="3" key="1">
    <citation type="journal article" date="2009" name="Environ. Microbiol.">
        <title>The genome of Polaromonas naphthalenivorans strain CJ2, isolated from coal tar-contaminated sediment, reveals physiological and metabolic versatility and evolution through extensive horizontal gene transfer.</title>
        <authorList>
            <person name="Yagi J.M."/>
            <person name="Sims D."/>
            <person name="Brettin T."/>
            <person name="Bruce D."/>
            <person name="Madsen E.L."/>
        </authorList>
    </citation>
    <scope>NUCLEOTIDE SEQUENCE [LARGE SCALE GENOMIC DNA]</scope>
    <source>
        <strain evidence="3">CJ2</strain>
        <plasmid evidence="3">Plasmid pPNAP06</plasmid>
    </source>
</reference>
<evidence type="ECO:0000313" key="3">
    <source>
        <dbReference type="Proteomes" id="UP000000644"/>
    </source>
</evidence>
<geneLocation type="plasmid" evidence="2 3">
    <name>pPNAP06</name>
</geneLocation>
<keyword evidence="3" id="KW-1185">Reference proteome</keyword>
<evidence type="ECO:0000313" key="2">
    <source>
        <dbReference type="EMBL" id="ABM40223.1"/>
    </source>
</evidence>
<proteinExistence type="predicted"/>
<dbReference type="InterPro" id="IPR004919">
    <property type="entry name" value="GmrSD_N"/>
</dbReference>
<dbReference type="HOGENOM" id="CLU_038557_2_0_4"/>
<accession>A1VX45</accession>
<dbReference type="PANTHER" id="PTHR39639:SF1">
    <property type="entry name" value="DUF262 DOMAIN-CONTAINING PROTEIN"/>
    <property type="match status" value="1"/>
</dbReference>